<evidence type="ECO:0000313" key="17">
    <source>
        <dbReference type="Proteomes" id="UP001443563"/>
    </source>
</evidence>
<dbReference type="InterPro" id="IPR007871">
    <property type="entry name" value="Methyltransferase_TRM13"/>
</dbReference>
<comment type="function">
    <text evidence="12">tRNA methylase which 2'-O-methylates cytidine(4) in tRNA(Pro) and tRNA(Gly)(GCC), and adenosine(4) in tRNA(His).</text>
</comment>
<keyword evidence="3 12" id="KW-0808">Transferase</keyword>
<feature type="compositionally biased region" description="Low complexity" evidence="13">
    <location>
        <begin position="459"/>
        <end position="470"/>
    </location>
</feature>
<comment type="similarity">
    <text evidence="1 12">Belongs to the methyltransferase TRM13 family.</text>
</comment>
<comment type="catalytic activity">
    <reaction evidence="11 12">
        <text>adenosine(4) in tRNA(His) + S-adenosyl-L-methionine = 2'-O-methyladenosine(4) in tRNA(His) + S-adenosyl-L-homocysteine + H(+)</text>
        <dbReference type="Rhea" id="RHEA:43196"/>
        <dbReference type="Rhea" id="RHEA-COMP:10401"/>
        <dbReference type="Rhea" id="RHEA-COMP:10402"/>
        <dbReference type="ChEBI" id="CHEBI:15378"/>
        <dbReference type="ChEBI" id="CHEBI:57856"/>
        <dbReference type="ChEBI" id="CHEBI:59789"/>
        <dbReference type="ChEBI" id="CHEBI:74411"/>
        <dbReference type="ChEBI" id="CHEBI:74477"/>
        <dbReference type="EC" id="2.1.1.225"/>
    </reaction>
</comment>
<evidence type="ECO:0000256" key="5">
    <source>
        <dbReference type="ARBA" id="ARBA00022694"/>
    </source>
</evidence>
<evidence type="ECO:0000256" key="8">
    <source>
        <dbReference type="ARBA" id="ARBA00022833"/>
    </source>
</evidence>
<evidence type="ECO:0000256" key="9">
    <source>
        <dbReference type="ARBA" id="ARBA00048165"/>
    </source>
</evidence>
<comment type="catalytic activity">
    <reaction evidence="9 12">
        <text>cytidine(4) in tRNA(Pro) + S-adenosyl-L-methionine = 2'-O-methylcytidine(4) in tRNA(Pro) + S-adenosyl-L-homocysteine + H(+)</text>
        <dbReference type="Rhea" id="RHEA:32767"/>
        <dbReference type="Rhea" id="RHEA-COMP:10397"/>
        <dbReference type="Rhea" id="RHEA-COMP:10398"/>
        <dbReference type="ChEBI" id="CHEBI:15378"/>
        <dbReference type="ChEBI" id="CHEBI:57856"/>
        <dbReference type="ChEBI" id="CHEBI:59789"/>
        <dbReference type="ChEBI" id="CHEBI:74495"/>
        <dbReference type="ChEBI" id="CHEBI:82748"/>
        <dbReference type="EC" id="2.1.1.225"/>
    </reaction>
</comment>
<name>A0AAW3BFU2_9TRYP</name>
<keyword evidence="8 12" id="KW-0862">Zinc</keyword>
<evidence type="ECO:0000313" key="15">
    <source>
        <dbReference type="EMBL" id="KAL0498207.1"/>
    </source>
</evidence>
<feature type="region of interest" description="Disordered" evidence="13">
    <location>
        <begin position="98"/>
        <end position="123"/>
    </location>
</feature>
<gene>
    <name evidence="15" type="ORF">Q4I29_006147</name>
    <name evidence="16" type="ORF">Q4I32_006198</name>
</gene>
<keyword evidence="4 12" id="KW-0949">S-adenosyl-L-methionine</keyword>
<dbReference type="GO" id="GO:0106050">
    <property type="term" value="F:tRNA 2'-O-methyltransferase activity"/>
    <property type="evidence" value="ECO:0007669"/>
    <property type="project" value="UniProtKB-UniRule"/>
</dbReference>
<dbReference type="InterPro" id="IPR021721">
    <property type="entry name" value="Znf_CCCH-type_TRM13"/>
</dbReference>
<evidence type="ECO:0000256" key="2">
    <source>
        <dbReference type="ARBA" id="ARBA00022603"/>
    </source>
</evidence>
<dbReference type="AlphaFoldDB" id="A0AAW3BFU2"/>
<dbReference type="Proteomes" id="UP001500493">
    <property type="component" value="Unassembled WGS sequence"/>
</dbReference>
<keyword evidence="17" id="KW-1185">Reference proteome</keyword>
<dbReference type="Pfam" id="PF05253">
    <property type="entry name" value="zf-U11-48K"/>
    <property type="match status" value="1"/>
</dbReference>
<keyword evidence="7 12" id="KW-0863">Zinc-finger</keyword>
<dbReference type="GO" id="GO:0030488">
    <property type="term" value="P:tRNA methylation"/>
    <property type="evidence" value="ECO:0007669"/>
    <property type="project" value="InterPro"/>
</dbReference>
<evidence type="ECO:0000256" key="7">
    <source>
        <dbReference type="ARBA" id="ARBA00022771"/>
    </source>
</evidence>
<dbReference type="EMBL" id="JBAMZJ010000033">
    <property type="protein sequence ID" value="KAL0520406.1"/>
    <property type="molecule type" value="Genomic_DNA"/>
</dbReference>
<evidence type="ECO:0000256" key="1">
    <source>
        <dbReference type="ARBA" id="ARBA00005265"/>
    </source>
</evidence>
<evidence type="ECO:0000256" key="11">
    <source>
        <dbReference type="ARBA" id="ARBA00049393"/>
    </source>
</evidence>
<feature type="region of interest" description="Disordered" evidence="13">
    <location>
        <begin position="440"/>
        <end position="470"/>
    </location>
</feature>
<evidence type="ECO:0000256" key="13">
    <source>
        <dbReference type="SAM" id="MobiDB-lite"/>
    </source>
</evidence>
<dbReference type="PANTHER" id="PTHR12998:SF0">
    <property type="entry name" value="TRNA:M(4)X MODIFICATION ENZYME TRM13 HOMOLOG"/>
    <property type="match status" value="1"/>
</dbReference>
<evidence type="ECO:0000256" key="12">
    <source>
        <dbReference type="RuleBase" id="RU367103"/>
    </source>
</evidence>
<dbReference type="Proteomes" id="UP001443563">
    <property type="component" value="Unassembled WGS sequence"/>
</dbReference>
<evidence type="ECO:0000256" key="3">
    <source>
        <dbReference type="ARBA" id="ARBA00022679"/>
    </source>
</evidence>
<evidence type="ECO:0000259" key="14">
    <source>
        <dbReference type="PROSITE" id="PS51800"/>
    </source>
</evidence>
<dbReference type="PROSITE" id="PS51800">
    <property type="entry name" value="ZF_CHHC_U11_48K"/>
    <property type="match status" value="1"/>
</dbReference>
<evidence type="ECO:0000313" key="18">
    <source>
        <dbReference type="Proteomes" id="UP001500493"/>
    </source>
</evidence>
<evidence type="ECO:0000256" key="4">
    <source>
        <dbReference type="ARBA" id="ARBA00022691"/>
    </source>
</evidence>
<dbReference type="InterPro" id="IPR022776">
    <property type="entry name" value="TRM13/UPF0224_CHHC_Znf_dom"/>
</dbReference>
<dbReference type="InterPro" id="IPR039044">
    <property type="entry name" value="Trm13"/>
</dbReference>
<evidence type="ECO:0000256" key="10">
    <source>
        <dbReference type="ARBA" id="ARBA00048635"/>
    </source>
</evidence>
<dbReference type="EMBL" id="JBAMZM010000033">
    <property type="protein sequence ID" value="KAL0498207.1"/>
    <property type="molecule type" value="Genomic_DNA"/>
</dbReference>
<comment type="catalytic activity">
    <reaction evidence="10 12">
        <text>cytidine(4) in tRNA(Gly)(GCC) + S-adenosyl-L-methionine = 2'-O-methylcytidine(4) in tRNA(Gly)(GCC) + S-adenosyl-L-homocysteine + H(+)</text>
        <dbReference type="Rhea" id="RHEA:43192"/>
        <dbReference type="Rhea" id="RHEA-COMP:10399"/>
        <dbReference type="Rhea" id="RHEA-COMP:10400"/>
        <dbReference type="ChEBI" id="CHEBI:15378"/>
        <dbReference type="ChEBI" id="CHEBI:57856"/>
        <dbReference type="ChEBI" id="CHEBI:59789"/>
        <dbReference type="ChEBI" id="CHEBI:74495"/>
        <dbReference type="ChEBI" id="CHEBI:82748"/>
        <dbReference type="EC" id="2.1.1.225"/>
    </reaction>
</comment>
<dbReference type="PANTHER" id="PTHR12998">
    <property type="entry name" value="TRNA:M(4)X MODIFICATION ENZYME TRM13 HOMOLOG"/>
    <property type="match status" value="1"/>
</dbReference>
<evidence type="ECO:0000256" key="6">
    <source>
        <dbReference type="ARBA" id="ARBA00022723"/>
    </source>
</evidence>
<keyword evidence="6 12" id="KW-0479">Metal-binding</keyword>
<dbReference type="Pfam" id="PF11722">
    <property type="entry name" value="zf-TRM13_CCCH"/>
    <property type="match status" value="1"/>
</dbReference>
<feature type="domain" description="CHHC U11-48K-type" evidence="14">
    <location>
        <begin position="232"/>
        <end position="259"/>
    </location>
</feature>
<dbReference type="EC" id="2.1.1.225" evidence="12"/>
<reference evidence="16 17" key="1">
    <citation type="submission" date="2024-02" db="EMBL/GenBank/DDBJ databases">
        <title>FIRST GENOME SEQUENCES OF Leishmania (Viannia) shawi, Leishmania (Viannia) lindenbergi AND Leishmania (Viannia) utingensis.</title>
        <authorList>
            <person name="Resadore F."/>
            <person name="Custodio M.G.F."/>
            <person name="Boite M.C."/>
            <person name="Cupolillo E."/>
            <person name="Ferreira G.E.M."/>
        </authorList>
    </citation>
    <scope>NUCLEOTIDE SEQUENCE</scope>
    <source>
        <strain evidence="15 17">MCEB/BR/1984/M8408</strain>
        <strain evidence="16">MHOM/BR/2013/18 LTA MLF</strain>
    </source>
</reference>
<comment type="caution">
    <text evidence="16">The sequence shown here is derived from an EMBL/GenBank/DDBJ whole genome shotgun (WGS) entry which is preliminary data.</text>
</comment>
<accession>A0AAW3BFU2</accession>
<keyword evidence="2 12" id="KW-0489">Methyltransferase</keyword>
<dbReference type="Pfam" id="PF05206">
    <property type="entry name" value="TRM13"/>
    <property type="match status" value="1"/>
</dbReference>
<sequence>MFVRGGMLRIFRGGAARLVRGGDREPDTSHGDAPQAHEFLFLFPFSVSFSSASLPVSVQTISRRVELEDVCAVLVPPVASSCVQLFFVPHHPPSFRLPRHSSPPSHLCRRSGVGGPPEHKRRFKGRPMRAIRPVLHFWIPPMTATATHAEAGASARNSPKVQPPTQNPDPNFCSYYVTRKHRFCRTQCRPGSLYCCTHNVEQTGPTPSAAPQSAKDVTSCQSDAAGYRGDMRVPCPINSNHTVYASRLEKHIKVCPDLRYVTQQLPYFSEDKHANRGAVFVSSVRNALPEGKRQRYTHRDLSVEDLAALICKVHECYDSCIAPDLVILRQPLRDRHAASGEPAATPTPEETASFYNSASVAHGEVASQKHGPQHMGLLRCLSDVIRQVHDTDSILVGRGSSQRAPVHVDGFLEFGAGKGGLSVALQQLIVQRLQFIDSTTTSVGGSDEAEGVASTQCDAATETSPSTPSAPLSSLRWDFLAEVAQRPPLVVLDMDGFRRKGDARVRHTAIPLQRLRINIKDVDLTRAFLSEIRPVPNGEVEVAAGTVPNAISRSLENWAVLGKHLCGSCTDFALSCFTENPLLISQAQVQLPIVVIATCCHHRCELKHVNPPEQLEVAPAPLVLPGTSFTWSEMEFAALASMSSWAVCGNFVDEERRTVGRKCKRIIDQLRVHFLRRLGYVAFQCQYTTRDVTEENVCIVAFQVS</sequence>
<dbReference type="GO" id="GO:0008270">
    <property type="term" value="F:zinc ion binding"/>
    <property type="evidence" value="ECO:0007669"/>
    <property type="project" value="UniProtKB-KW"/>
</dbReference>
<proteinExistence type="inferred from homology"/>
<keyword evidence="5 12" id="KW-0819">tRNA processing</keyword>
<organism evidence="16 18">
    <name type="scientific">Leishmania shawi</name>
    <dbReference type="NCBI Taxonomy" id="5680"/>
    <lineage>
        <taxon>Eukaryota</taxon>
        <taxon>Discoba</taxon>
        <taxon>Euglenozoa</taxon>
        <taxon>Kinetoplastea</taxon>
        <taxon>Metakinetoplastina</taxon>
        <taxon>Trypanosomatida</taxon>
        <taxon>Trypanosomatidae</taxon>
        <taxon>Leishmaniinae</taxon>
        <taxon>Leishmania</taxon>
        <taxon>Leishmania guyanensis species complex</taxon>
    </lineage>
</organism>
<evidence type="ECO:0000313" key="16">
    <source>
        <dbReference type="EMBL" id="KAL0520406.1"/>
    </source>
</evidence>
<protein>
    <recommendedName>
        <fullName evidence="12">tRNA:m(4)X modification enzyme TRM13</fullName>
        <ecNumber evidence="12">2.1.1.225</ecNumber>
    </recommendedName>
</protein>